<gene>
    <name evidence="2" type="ORF">D8780_08080</name>
</gene>
<reference evidence="2 3" key="1">
    <citation type="submission" date="2018-10" db="EMBL/GenBank/DDBJ databases">
        <title>Notoacmeibacter sp. M2BS9Y-3-1, whole genome shotgun sequence.</title>
        <authorList>
            <person name="Tuo L."/>
        </authorList>
    </citation>
    <scope>NUCLEOTIDE SEQUENCE [LARGE SCALE GENOMIC DNA]</scope>
    <source>
        <strain evidence="2 3">M2BS9Y-3-1</strain>
    </source>
</reference>
<protein>
    <submittedName>
        <fullName evidence="2">Uncharacterized protein</fullName>
    </submittedName>
</protein>
<feature type="region of interest" description="Disordered" evidence="1">
    <location>
        <begin position="1"/>
        <end position="31"/>
    </location>
</feature>
<comment type="caution">
    <text evidence="2">The sequence shown here is derived from an EMBL/GenBank/DDBJ whole genome shotgun (WGS) entry which is preliminary data.</text>
</comment>
<organism evidence="2 3">
    <name type="scientific">Notoacmeibacter ruber</name>
    <dbReference type="NCBI Taxonomy" id="2670375"/>
    <lineage>
        <taxon>Bacteria</taxon>
        <taxon>Pseudomonadati</taxon>
        <taxon>Pseudomonadota</taxon>
        <taxon>Alphaproteobacteria</taxon>
        <taxon>Hyphomicrobiales</taxon>
        <taxon>Notoacmeibacteraceae</taxon>
        <taxon>Notoacmeibacter</taxon>
    </lineage>
</organism>
<accession>A0A3L7JCG8</accession>
<name>A0A3L7JCG8_9HYPH</name>
<keyword evidence="3" id="KW-1185">Reference proteome</keyword>
<evidence type="ECO:0000256" key="1">
    <source>
        <dbReference type="SAM" id="MobiDB-lite"/>
    </source>
</evidence>
<evidence type="ECO:0000313" key="3">
    <source>
        <dbReference type="Proteomes" id="UP000281094"/>
    </source>
</evidence>
<dbReference type="Proteomes" id="UP000281094">
    <property type="component" value="Unassembled WGS sequence"/>
</dbReference>
<dbReference type="AlphaFoldDB" id="A0A3L7JCG8"/>
<sequence length="64" mass="6694">MMGSSNVLIDAPHGADGSSGNMARRKAAMRSAHLSATRRLGSISRQIILDGFVSDRLRGLSPAA</sequence>
<dbReference type="EMBL" id="RCWN01000001">
    <property type="protein sequence ID" value="RLQ88164.1"/>
    <property type="molecule type" value="Genomic_DNA"/>
</dbReference>
<proteinExistence type="predicted"/>
<evidence type="ECO:0000313" key="2">
    <source>
        <dbReference type="EMBL" id="RLQ88164.1"/>
    </source>
</evidence>